<evidence type="ECO:0000313" key="11">
    <source>
        <dbReference type="Ensembl" id="ENSSORP00005052257.1"/>
    </source>
</evidence>
<dbReference type="InterPro" id="IPR036179">
    <property type="entry name" value="Ig-like_dom_sf"/>
</dbReference>
<dbReference type="GO" id="GO:0002376">
    <property type="term" value="P:immune system process"/>
    <property type="evidence" value="ECO:0007669"/>
    <property type="project" value="UniProtKB-KW"/>
</dbReference>
<dbReference type="InterPro" id="IPR007110">
    <property type="entry name" value="Ig-like_dom"/>
</dbReference>
<evidence type="ECO:0000259" key="10">
    <source>
        <dbReference type="PROSITE" id="PS50835"/>
    </source>
</evidence>
<feature type="transmembrane region" description="Helical" evidence="8">
    <location>
        <begin position="157"/>
        <end position="179"/>
    </location>
</feature>
<dbReference type="Ensembl" id="ENSSORT00005053502.1">
    <property type="protein sequence ID" value="ENSSORP00005052257.1"/>
    <property type="gene ID" value="ENSSORG00005023561.1"/>
</dbReference>
<keyword evidence="2" id="KW-1003">Cell membrane</keyword>
<reference evidence="11" key="1">
    <citation type="submission" date="2019-06" db="EMBL/GenBank/DDBJ databases">
        <authorList>
            <consortium name="Wellcome Sanger Institute Data Sharing"/>
        </authorList>
    </citation>
    <scope>NUCLEOTIDE SEQUENCE [LARGE SCALE GENOMIC DNA]</scope>
</reference>
<dbReference type="GO" id="GO:0009617">
    <property type="term" value="P:response to bacterium"/>
    <property type="evidence" value="ECO:0007669"/>
    <property type="project" value="TreeGrafter"/>
</dbReference>
<dbReference type="InterPro" id="IPR013106">
    <property type="entry name" value="Ig_V-set"/>
</dbReference>
<keyword evidence="6" id="KW-1015">Disulfide bond</keyword>
<keyword evidence="4" id="KW-0391">Immunity</keyword>
<protein>
    <submittedName>
        <fullName evidence="11">Uncharacterized LOC115439000</fullName>
    </submittedName>
</protein>
<organism evidence="11 12">
    <name type="scientific">Sphaeramia orbicularis</name>
    <name type="common">orbiculate cardinalfish</name>
    <dbReference type="NCBI Taxonomy" id="375764"/>
    <lineage>
        <taxon>Eukaryota</taxon>
        <taxon>Metazoa</taxon>
        <taxon>Chordata</taxon>
        <taxon>Craniata</taxon>
        <taxon>Vertebrata</taxon>
        <taxon>Euteleostomi</taxon>
        <taxon>Actinopterygii</taxon>
        <taxon>Neopterygii</taxon>
        <taxon>Teleostei</taxon>
        <taxon>Neoteleostei</taxon>
        <taxon>Acanthomorphata</taxon>
        <taxon>Gobiaria</taxon>
        <taxon>Kurtiformes</taxon>
        <taxon>Apogonoidei</taxon>
        <taxon>Apogonidae</taxon>
        <taxon>Apogoninae</taxon>
        <taxon>Sphaeramia</taxon>
    </lineage>
</organism>
<keyword evidence="5 8" id="KW-0472">Membrane</keyword>
<dbReference type="InterPro" id="IPR052051">
    <property type="entry name" value="TCR_complex_component"/>
</dbReference>
<feature type="domain" description="Ig-like" evidence="10">
    <location>
        <begin position="29"/>
        <end position="117"/>
    </location>
</feature>
<dbReference type="AlphaFoldDB" id="A0A673CHW1"/>
<dbReference type="SUPFAM" id="SSF48726">
    <property type="entry name" value="Immunoglobulin"/>
    <property type="match status" value="1"/>
</dbReference>
<keyword evidence="8" id="KW-1133">Transmembrane helix</keyword>
<dbReference type="InParanoid" id="A0A673CHW1"/>
<keyword evidence="3 9" id="KW-0732">Signal</keyword>
<evidence type="ECO:0000256" key="8">
    <source>
        <dbReference type="SAM" id="Phobius"/>
    </source>
</evidence>
<feature type="chain" id="PRO_5025456129" evidence="9">
    <location>
        <begin position="27"/>
        <end position="245"/>
    </location>
</feature>
<keyword evidence="12" id="KW-1185">Reference proteome</keyword>
<evidence type="ECO:0000256" key="9">
    <source>
        <dbReference type="SAM" id="SignalP"/>
    </source>
</evidence>
<comment type="subcellular location">
    <subcellularLocation>
        <location evidence="1">Cell membrane</location>
    </subcellularLocation>
</comment>
<dbReference type="PROSITE" id="PS50835">
    <property type="entry name" value="IG_LIKE"/>
    <property type="match status" value="1"/>
</dbReference>
<evidence type="ECO:0000256" key="4">
    <source>
        <dbReference type="ARBA" id="ARBA00022859"/>
    </source>
</evidence>
<evidence type="ECO:0000313" key="12">
    <source>
        <dbReference type="Proteomes" id="UP000472271"/>
    </source>
</evidence>
<evidence type="ECO:0000256" key="7">
    <source>
        <dbReference type="ARBA" id="ARBA00023180"/>
    </source>
</evidence>
<dbReference type="InterPro" id="IPR003599">
    <property type="entry name" value="Ig_sub"/>
</dbReference>
<evidence type="ECO:0000256" key="3">
    <source>
        <dbReference type="ARBA" id="ARBA00022729"/>
    </source>
</evidence>
<evidence type="ECO:0000256" key="2">
    <source>
        <dbReference type="ARBA" id="ARBA00022475"/>
    </source>
</evidence>
<dbReference type="Gene3D" id="2.60.40.10">
    <property type="entry name" value="Immunoglobulins"/>
    <property type="match status" value="1"/>
</dbReference>
<evidence type="ECO:0000256" key="6">
    <source>
        <dbReference type="ARBA" id="ARBA00023157"/>
    </source>
</evidence>
<evidence type="ECO:0000256" key="1">
    <source>
        <dbReference type="ARBA" id="ARBA00004236"/>
    </source>
</evidence>
<keyword evidence="7" id="KW-0325">Glycoprotein</keyword>
<dbReference type="SMART" id="SM00409">
    <property type="entry name" value="IG"/>
    <property type="match status" value="1"/>
</dbReference>
<sequence length="245" mass="27258">MNAIIQSFTSNIYSLFLWSISGWTSGSVPESQTVEVQPGENIILSCINKAGQTTVTEWFRVTNRTKVRCISYMFGHDGTASFCDGFGKEKYEMMANPSKIFLHIKDLDFSDSGLYFCGFYLRTHAVISETTYLNVQGNGSDKDANIRTEDEHDGIKILIIAVLGGLSGVLAIVIIALAVKIRKLQTAVNEELQQERNKVNPHTFCNGLSDNLTYAAVNFQAKPKRNRRPASGREMEPNVVYAATR</sequence>
<dbReference type="PANTHER" id="PTHR19433:SF111">
    <property type="entry name" value="T CELL RECEPTOR ALPHA VARIABLE 4"/>
    <property type="match status" value="1"/>
</dbReference>
<keyword evidence="8" id="KW-0812">Transmembrane</keyword>
<reference evidence="11" key="3">
    <citation type="submission" date="2025-09" db="UniProtKB">
        <authorList>
            <consortium name="Ensembl"/>
        </authorList>
    </citation>
    <scope>IDENTIFICATION</scope>
</reference>
<evidence type="ECO:0000256" key="5">
    <source>
        <dbReference type="ARBA" id="ARBA00023136"/>
    </source>
</evidence>
<proteinExistence type="predicted"/>
<dbReference type="InterPro" id="IPR013783">
    <property type="entry name" value="Ig-like_fold"/>
</dbReference>
<feature type="signal peptide" evidence="9">
    <location>
        <begin position="1"/>
        <end position="26"/>
    </location>
</feature>
<dbReference type="GO" id="GO:0005886">
    <property type="term" value="C:plasma membrane"/>
    <property type="evidence" value="ECO:0007669"/>
    <property type="project" value="UniProtKB-SubCell"/>
</dbReference>
<reference evidence="11" key="2">
    <citation type="submission" date="2025-08" db="UniProtKB">
        <authorList>
            <consortium name="Ensembl"/>
        </authorList>
    </citation>
    <scope>IDENTIFICATION</scope>
</reference>
<dbReference type="Pfam" id="PF07686">
    <property type="entry name" value="V-set"/>
    <property type="match status" value="1"/>
</dbReference>
<name>A0A673CHW1_9TELE</name>
<dbReference type="PANTHER" id="PTHR19433">
    <property type="entry name" value="T-CELL RECEPTOR ALPHA CHAIN V REGION-RELATED"/>
    <property type="match status" value="1"/>
</dbReference>
<dbReference type="Proteomes" id="UP000472271">
    <property type="component" value="Chromosome 18"/>
</dbReference>
<dbReference type="FunCoup" id="A0A673CHW1">
    <property type="interactions" value="33"/>
</dbReference>
<accession>A0A673CHW1</accession>